<sequence length="248" mass="26329">MPSPDPVVTLHFWGVPGRAVPGAVLRMATLRPALARTPGLRFAKLLGTGDGRTFTVRDADPRRWGLLAVWDDAAAAGAVDDGPVGASWRRVADEEWSVRLRPLAARGRWSGREPFGSPRPRRWDGPVAAVTRARLVLRRAARFWSAVPPVSAGLHRAPGLRMAVGVGEAPLGLQGTFSVWDSAAALNAFAYDRPEHAAVVARTAREGWYAEELFARLAVLSSRGTVDGVDPLAQPSGSGSGGPTIPAP</sequence>
<evidence type="ECO:0000313" key="3">
    <source>
        <dbReference type="Proteomes" id="UP000198386"/>
    </source>
</evidence>
<dbReference type="EMBL" id="FZOH01000005">
    <property type="protein sequence ID" value="SNS52078.1"/>
    <property type="molecule type" value="Genomic_DNA"/>
</dbReference>
<proteinExistence type="predicted"/>
<dbReference type="Proteomes" id="UP000198386">
    <property type="component" value="Unassembled WGS sequence"/>
</dbReference>
<dbReference type="OrthoDB" id="1122317at2"/>
<feature type="region of interest" description="Disordered" evidence="1">
    <location>
        <begin position="229"/>
        <end position="248"/>
    </location>
</feature>
<dbReference type="InterPro" id="IPR049574">
    <property type="entry name" value="CrtA-like"/>
</dbReference>
<name>A0A239F6H1_9ACTN</name>
<reference evidence="3" key="1">
    <citation type="submission" date="2017-06" db="EMBL/GenBank/DDBJ databases">
        <authorList>
            <person name="Varghese N."/>
            <person name="Submissions S."/>
        </authorList>
    </citation>
    <scope>NUCLEOTIDE SEQUENCE [LARGE SCALE GENOMIC DNA]</scope>
    <source>
        <strain evidence="3">DSM 45423</strain>
    </source>
</reference>
<organism evidence="2 3">
    <name type="scientific">Geodermatophilus saharensis</name>
    <dbReference type="NCBI Taxonomy" id="1137994"/>
    <lineage>
        <taxon>Bacteria</taxon>
        <taxon>Bacillati</taxon>
        <taxon>Actinomycetota</taxon>
        <taxon>Actinomycetes</taxon>
        <taxon>Geodermatophilales</taxon>
        <taxon>Geodermatophilaceae</taxon>
        <taxon>Geodermatophilus</taxon>
    </lineage>
</organism>
<protein>
    <recommendedName>
        <fullName evidence="4">Spheroidene monooxygenase</fullName>
    </recommendedName>
</protein>
<dbReference type="AlphaFoldDB" id="A0A239F6H1"/>
<accession>A0A239F6H1</accession>
<dbReference type="RefSeq" id="WP_089404573.1">
    <property type="nucleotide sequence ID" value="NZ_FZOH01000005.1"/>
</dbReference>
<keyword evidence="3" id="KW-1185">Reference proteome</keyword>
<evidence type="ECO:0000313" key="2">
    <source>
        <dbReference type="EMBL" id="SNS52078.1"/>
    </source>
</evidence>
<gene>
    <name evidence="2" type="ORF">SAMN04488107_2847</name>
</gene>
<evidence type="ECO:0000256" key="1">
    <source>
        <dbReference type="SAM" id="MobiDB-lite"/>
    </source>
</evidence>
<dbReference type="CDD" id="cd21650">
    <property type="entry name" value="CrtA-like"/>
    <property type="match status" value="1"/>
</dbReference>
<evidence type="ECO:0008006" key="4">
    <source>
        <dbReference type="Google" id="ProtNLM"/>
    </source>
</evidence>